<evidence type="ECO:0000256" key="1">
    <source>
        <dbReference type="ARBA" id="ARBA00004123"/>
    </source>
</evidence>
<dbReference type="PANTHER" id="PTHR14453:SF106">
    <property type="entry name" value="POLY [ADP-RIBOSE] POLYMERASE"/>
    <property type="match status" value="1"/>
</dbReference>
<dbReference type="GO" id="GO:0016757">
    <property type="term" value="F:glycosyltransferase activity"/>
    <property type="evidence" value="ECO:0007669"/>
    <property type="project" value="UniProtKB-KW"/>
</dbReference>
<evidence type="ECO:0000259" key="6">
    <source>
        <dbReference type="PROSITE" id="PS51154"/>
    </source>
</evidence>
<dbReference type="Gene3D" id="3.40.220.10">
    <property type="entry name" value="Leucine Aminopeptidase, subunit E, domain 1"/>
    <property type="match status" value="1"/>
</dbReference>
<reference key="1">
    <citation type="journal article" date="2007" name="Nature">
        <title>The medaka draft genome and insights into vertebrate genome evolution.</title>
        <authorList>
            <person name="Kasahara M."/>
            <person name="Naruse K."/>
            <person name="Sasaki S."/>
            <person name="Nakatani Y."/>
            <person name="Qu W."/>
            <person name="Ahsan B."/>
            <person name="Yamada T."/>
            <person name="Nagayasu Y."/>
            <person name="Doi K."/>
            <person name="Kasai Y."/>
            <person name="Jindo T."/>
            <person name="Kobayashi D."/>
            <person name="Shimada A."/>
            <person name="Toyoda A."/>
            <person name="Kuroki Y."/>
            <person name="Fujiyama A."/>
            <person name="Sasaki T."/>
            <person name="Shimizu A."/>
            <person name="Asakawa S."/>
            <person name="Shimizu N."/>
            <person name="Hashimoto S."/>
            <person name="Yang J."/>
            <person name="Lee Y."/>
            <person name="Matsushima K."/>
            <person name="Sugano S."/>
            <person name="Sakaizumi M."/>
            <person name="Narita T."/>
            <person name="Ohishi K."/>
            <person name="Haga S."/>
            <person name="Ohta F."/>
            <person name="Nomoto H."/>
            <person name="Nogata K."/>
            <person name="Morishita T."/>
            <person name="Endo T."/>
            <person name="Shin-I T."/>
            <person name="Takeda H."/>
            <person name="Morishita S."/>
            <person name="Kohara Y."/>
        </authorList>
    </citation>
    <scope>NUCLEOTIDE SEQUENCE [LARGE SCALE GENOMIC DNA]</scope>
    <source>
        <strain>Hd-rR</strain>
    </source>
</reference>
<evidence type="ECO:0000313" key="8">
    <source>
        <dbReference type="Proteomes" id="UP000265180"/>
    </source>
</evidence>
<feature type="domain" description="Macro" evidence="6">
    <location>
        <begin position="80"/>
        <end position="272"/>
    </location>
</feature>
<dbReference type="Pfam" id="PF01661">
    <property type="entry name" value="Macro"/>
    <property type="match status" value="1"/>
</dbReference>
<dbReference type="SMART" id="SM00506">
    <property type="entry name" value="A1pp"/>
    <property type="match status" value="1"/>
</dbReference>
<keyword evidence="4" id="KW-0520">NAD</keyword>
<dbReference type="SUPFAM" id="SSF52949">
    <property type="entry name" value="Macro domain-like"/>
    <property type="match status" value="1"/>
</dbReference>
<reference evidence="7" key="3">
    <citation type="submission" date="2025-08" db="UniProtKB">
        <authorList>
            <consortium name="Ensembl"/>
        </authorList>
    </citation>
    <scope>IDENTIFICATION</scope>
    <source>
        <strain evidence="7">HNI</strain>
    </source>
</reference>
<keyword evidence="3" id="KW-0808">Transferase</keyword>
<dbReference type="InterPro" id="IPR052056">
    <property type="entry name" value="Mono-ARTD/PARP"/>
</dbReference>
<reference evidence="7" key="4">
    <citation type="submission" date="2025-09" db="UniProtKB">
        <authorList>
            <consortium name="Ensembl"/>
        </authorList>
    </citation>
    <scope>IDENTIFICATION</scope>
    <source>
        <strain evidence="7">HNI</strain>
    </source>
</reference>
<dbReference type="PROSITE" id="PS51154">
    <property type="entry name" value="MACRO"/>
    <property type="match status" value="1"/>
</dbReference>
<evidence type="ECO:0000256" key="4">
    <source>
        <dbReference type="ARBA" id="ARBA00023027"/>
    </source>
</evidence>
<dbReference type="InterPro" id="IPR002589">
    <property type="entry name" value="Macro_dom"/>
</dbReference>
<keyword evidence="2" id="KW-0328">Glycosyltransferase</keyword>
<dbReference type="Proteomes" id="UP000265180">
    <property type="component" value="Chromosome 9"/>
</dbReference>
<comment type="subcellular location">
    <subcellularLocation>
        <location evidence="1">Nucleus</location>
    </subcellularLocation>
</comment>
<organism evidence="7 8">
    <name type="scientific">Oryzias latipes</name>
    <name type="common">Japanese rice fish</name>
    <name type="synonym">Japanese killifish</name>
    <dbReference type="NCBI Taxonomy" id="8090"/>
    <lineage>
        <taxon>Eukaryota</taxon>
        <taxon>Metazoa</taxon>
        <taxon>Chordata</taxon>
        <taxon>Craniata</taxon>
        <taxon>Vertebrata</taxon>
        <taxon>Euteleostomi</taxon>
        <taxon>Actinopterygii</taxon>
        <taxon>Neopterygii</taxon>
        <taxon>Teleostei</taxon>
        <taxon>Neoteleostei</taxon>
        <taxon>Acanthomorphata</taxon>
        <taxon>Ovalentaria</taxon>
        <taxon>Atherinomorphae</taxon>
        <taxon>Beloniformes</taxon>
        <taxon>Adrianichthyidae</taxon>
        <taxon>Oryziinae</taxon>
        <taxon>Oryzias</taxon>
    </lineage>
</organism>
<evidence type="ECO:0000313" key="7">
    <source>
        <dbReference type="Ensembl" id="ENSORLP00020013250.1"/>
    </source>
</evidence>
<dbReference type="InterPro" id="IPR043472">
    <property type="entry name" value="Macro_dom-like"/>
</dbReference>
<evidence type="ECO:0000256" key="5">
    <source>
        <dbReference type="ARBA" id="ARBA00023242"/>
    </source>
</evidence>
<protein>
    <recommendedName>
        <fullName evidence="6">Macro domain-containing protein</fullName>
    </recommendedName>
</protein>
<dbReference type="Ensembl" id="ENSORLT00020020663.1">
    <property type="protein sequence ID" value="ENSORLP00020013250.1"/>
    <property type="gene ID" value="ENSORLG00020014193.1"/>
</dbReference>
<keyword evidence="5" id="KW-0539">Nucleus</keyword>
<proteinExistence type="predicted"/>
<evidence type="ECO:0000256" key="2">
    <source>
        <dbReference type="ARBA" id="ARBA00022676"/>
    </source>
</evidence>
<dbReference type="AlphaFoldDB" id="A0A3P9KXP8"/>
<name>A0A3P9KXP8_ORYLA</name>
<dbReference type="CDD" id="cd02907">
    <property type="entry name" value="Macro_Af1521_BAL-like"/>
    <property type="match status" value="1"/>
</dbReference>
<dbReference type="PANTHER" id="PTHR14453">
    <property type="entry name" value="PARP/ZINC FINGER CCCH TYPE DOMAIN CONTAINING PROTEIN"/>
    <property type="match status" value="1"/>
</dbReference>
<dbReference type="GO" id="GO:0005634">
    <property type="term" value="C:nucleus"/>
    <property type="evidence" value="ECO:0007669"/>
    <property type="project" value="UniProtKB-SubCell"/>
</dbReference>
<sequence>MTFSGANINVQKTKTAILELVNALCTDTLTVDKPGAKKFFQSQGGMFLSTIMTELNCVVLLQSEIPEEEEEESFGEENRLCYCRVQTNSGLQLSVSRGDICSFSVDAVVNAANEELQHIGGLALALLKAAGPQLQKLSDDYVAKNGKVRPGDAVVTDACNLSCKYVIHAVGPRFSDYDKKNSVSRLKSAVKESLREAERVNCSSIALPAISSGVFGFPVQALVANILRREIQSFGLKSQPHFLRRVVIVVHPSDSKTVEVSVEFVGWTQDKI</sequence>
<evidence type="ECO:0000256" key="3">
    <source>
        <dbReference type="ARBA" id="ARBA00022679"/>
    </source>
</evidence>
<reference evidence="7 8" key="2">
    <citation type="submission" date="2017-04" db="EMBL/GenBank/DDBJ databases">
        <title>CpG methylation of centromeres and impact of large insertions on vertebrate speciation.</title>
        <authorList>
            <person name="Ichikawa K."/>
            <person name="Yoshimura J."/>
            <person name="Morishita S."/>
        </authorList>
    </citation>
    <scope>NUCLEOTIDE SEQUENCE</scope>
    <source>
        <strain evidence="7 8">HNI</strain>
    </source>
</reference>
<accession>A0A3P9KXP8</accession>